<dbReference type="RefSeq" id="WP_310913599.1">
    <property type="nucleotide sequence ID" value="NZ_JAVLVT010000009.1"/>
</dbReference>
<reference evidence="3" key="1">
    <citation type="submission" date="2023-07" db="EMBL/GenBank/DDBJ databases">
        <title>Novel species in the genus Lipingzhangella isolated from Sambhar Salt Lake.</title>
        <authorList>
            <person name="Jiya N."/>
            <person name="Kajale S."/>
            <person name="Sharma A."/>
        </authorList>
    </citation>
    <scope>NUCLEOTIDE SEQUENCE [LARGE SCALE GENOMIC DNA]</scope>
    <source>
        <strain evidence="3">LS1_29</strain>
    </source>
</reference>
<evidence type="ECO:0000259" key="1">
    <source>
        <dbReference type="Pfam" id="PF13349"/>
    </source>
</evidence>
<gene>
    <name evidence="2" type="ORF">RIF23_17305</name>
</gene>
<dbReference type="EMBL" id="JAVLVT010000009">
    <property type="protein sequence ID" value="MDS1272050.1"/>
    <property type="molecule type" value="Genomic_DNA"/>
</dbReference>
<feature type="domain" description="DUF4097" evidence="1">
    <location>
        <begin position="54"/>
        <end position="265"/>
    </location>
</feature>
<protein>
    <submittedName>
        <fullName evidence="2">DUF4097 family beta strand repeat-containing protein</fullName>
    </submittedName>
</protein>
<name>A0ABU2H9Q0_9ACTN</name>
<evidence type="ECO:0000313" key="3">
    <source>
        <dbReference type="Proteomes" id="UP001250214"/>
    </source>
</evidence>
<dbReference type="Pfam" id="PF13349">
    <property type="entry name" value="DUF4097"/>
    <property type="match status" value="1"/>
</dbReference>
<sequence length="286" mass="29730">MARWTIDQPTVRTLDGIVALRVRIVGGHVNILPTDDPVTFEVSDIVGEPILATQEAGILTITYEDLTRDGFMERLRPSRLSGYRHVSQRRATVNLRIPKDCPVEVTTASASVVAAGLSGKTTLRSASGDLTLDDVGGEIEVSTFSGALDVRDVTGSLHFTSANGGLAVAGGQLSDLSAKTGAGQLLADVDVSGAGRVRLATVSGDVALRIPAETSASVELRSATGTLDSAFGLDRQDQRGLSKLRGKVGNGIDPAHITGTTVSGALSLLRRDPEAPAAIPEGRNGQ</sequence>
<evidence type="ECO:0000313" key="2">
    <source>
        <dbReference type="EMBL" id="MDS1272050.1"/>
    </source>
</evidence>
<keyword evidence="3" id="KW-1185">Reference proteome</keyword>
<dbReference type="InterPro" id="IPR025164">
    <property type="entry name" value="Toastrack_DUF4097"/>
</dbReference>
<organism evidence="2 3">
    <name type="scientific">Lipingzhangella rawalii</name>
    <dbReference type="NCBI Taxonomy" id="2055835"/>
    <lineage>
        <taxon>Bacteria</taxon>
        <taxon>Bacillati</taxon>
        <taxon>Actinomycetota</taxon>
        <taxon>Actinomycetes</taxon>
        <taxon>Streptosporangiales</taxon>
        <taxon>Nocardiopsidaceae</taxon>
        <taxon>Lipingzhangella</taxon>
    </lineage>
</organism>
<proteinExistence type="predicted"/>
<dbReference type="Proteomes" id="UP001250214">
    <property type="component" value="Unassembled WGS sequence"/>
</dbReference>
<accession>A0ABU2H9Q0</accession>
<comment type="caution">
    <text evidence="2">The sequence shown here is derived from an EMBL/GenBank/DDBJ whole genome shotgun (WGS) entry which is preliminary data.</text>
</comment>